<evidence type="ECO:0008006" key="3">
    <source>
        <dbReference type="Google" id="ProtNLM"/>
    </source>
</evidence>
<dbReference type="EMBL" id="BTGB01000005">
    <property type="protein sequence ID" value="GMM46899.1"/>
    <property type="molecule type" value="Genomic_DNA"/>
</dbReference>
<dbReference type="Proteomes" id="UP001378960">
    <property type="component" value="Unassembled WGS sequence"/>
</dbReference>
<name>A0AAV5R5R1_PICKL</name>
<gene>
    <name evidence="1" type="ORF">DAPK24_034740</name>
</gene>
<sequence length="232" mass="27891">MKPSNLKLWKYMNPRIVHLNPINTPLPTSYRYERVNKFRHKASSRINILKNIIPKEFEISDDLLFICSYFKDDINLIRKDVELVKVEQGRILELGENLLNLRLYNVLLFNNNNNNNDDDNNVMNKLDSIDPRKYNTWQIRYKFINQFNEILDSKDLLSKISFNNYQLTIKLEQSSRDKILFMIIGIIYCQFGNLKSNKFIDNWIIRGRWSNEIYKHKGLMEIYTDLKLKKLF</sequence>
<dbReference type="AlphaFoldDB" id="A0AAV5R5R1"/>
<proteinExistence type="predicted"/>
<evidence type="ECO:0000313" key="1">
    <source>
        <dbReference type="EMBL" id="GMM46899.1"/>
    </source>
</evidence>
<comment type="caution">
    <text evidence="1">The sequence shown here is derived from an EMBL/GenBank/DDBJ whole genome shotgun (WGS) entry which is preliminary data.</text>
</comment>
<keyword evidence="2" id="KW-1185">Reference proteome</keyword>
<organism evidence="1 2">
    <name type="scientific">Pichia kluyveri</name>
    <name type="common">Yeast</name>
    <dbReference type="NCBI Taxonomy" id="36015"/>
    <lineage>
        <taxon>Eukaryota</taxon>
        <taxon>Fungi</taxon>
        <taxon>Dikarya</taxon>
        <taxon>Ascomycota</taxon>
        <taxon>Saccharomycotina</taxon>
        <taxon>Pichiomycetes</taxon>
        <taxon>Pichiales</taxon>
        <taxon>Pichiaceae</taxon>
        <taxon>Pichia</taxon>
    </lineage>
</organism>
<accession>A0AAV5R5R1</accession>
<reference evidence="1 2" key="1">
    <citation type="journal article" date="2023" name="Elife">
        <title>Identification of key yeast species and microbe-microbe interactions impacting larval growth of Drosophila in the wild.</title>
        <authorList>
            <person name="Mure A."/>
            <person name="Sugiura Y."/>
            <person name="Maeda R."/>
            <person name="Honda K."/>
            <person name="Sakurai N."/>
            <person name="Takahashi Y."/>
            <person name="Watada M."/>
            <person name="Katoh T."/>
            <person name="Gotoh A."/>
            <person name="Gotoh Y."/>
            <person name="Taniguchi I."/>
            <person name="Nakamura K."/>
            <person name="Hayashi T."/>
            <person name="Katayama T."/>
            <person name="Uemura T."/>
            <person name="Hattori Y."/>
        </authorList>
    </citation>
    <scope>NUCLEOTIDE SEQUENCE [LARGE SCALE GENOMIC DNA]</scope>
    <source>
        <strain evidence="1 2">PK-24</strain>
    </source>
</reference>
<evidence type="ECO:0000313" key="2">
    <source>
        <dbReference type="Proteomes" id="UP001378960"/>
    </source>
</evidence>
<protein>
    <recommendedName>
        <fullName evidence="3">RNase III domain-containing protein</fullName>
    </recommendedName>
</protein>